<dbReference type="CDD" id="cd07721">
    <property type="entry name" value="yflN-like_MBL-fold"/>
    <property type="match status" value="1"/>
</dbReference>
<reference evidence="2 3" key="1">
    <citation type="submission" date="2024-12" db="EMBL/GenBank/DDBJ databases">
        <authorList>
            <person name="Lee Y."/>
        </authorList>
    </citation>
    <scope>NUCLEOTIDE SEQUENCE [LARGE SCALE GENOMIC DNA]</scope>
    <source>
        <strain evidence="2 3">03SUJ4</strain>
    </source>
</reference>
<feature type="domain" description="Metallo-beta-lactamase" evidence="1">
    <location>
        <begin position="28"/>
        <end position="238"/>
    </location>
</feature>
<name>A0ABW9KN12_9BACT</name>
<dbReference type="EMBL" id="JBJYXY010000001">
    <property type="protein sequence ID" value="MFN2976568.1"/>
    <property type="molecule type" value="Genomic_DNA"/>
</dbReference>
<dbReference type="SMART" id="SM00849">
    <property type="entry name" value="Lactamase_B"/>
    <property type="match status" value="1"/>
</dbReference>
<evidence type="ECO:0000313" key="3">
    <source>
        <dbReference type="Proteomes" id="UP001634747"/>
    </source>
</evidence>
<keyword evidence="3" id="KW-1185">Reference proteome</keyword>
<dbReference type="InterPro" id="IPR001279">
    <property type="entry name" value="Metallo-B-lactamas"/>
</dbReference>
<evidence type="ECO:0000313" key="2">
    <source>
        <dbReference type="EMBL" id="MFN2976568.1"/>
    </source>
</evidence>
<gene>
    <name evidence="2" type="ORF">ACK2TP_12410</name>
</gene>
<sequence length="271" mass="29119">MDGVAVSENDVLPMDHIATGIFGLRIAFVNVFGVVNPDGTWTLLDAGLPGSAAYIRSWAEKQFGTAPKAIVLTHGHFDHVGASRTLAEHWQVPVVAHPLEEPYLSGKLAYPPPDPGVGGGMMALLSPLYPKDPIDLRPHLRLLQAAEGSGIPELEGWQVLHTPGHTPGHISFYRQSDDTLLVGDAFCTTKPEAFFQAALVQHPELHGPPAYFTSDWNAARASVQKLAGLSPRIVVPGHGKPLSGADVPVQLRKLAERFDEVALPEDHKADA</sequence>
<organism evidence="2 3">
    <name type="scientific">Terriglobus aquaticus</name>
    <dbReference type="NCBI Taxonomy" id="940139"/>
    <lineage>
        <taxon>Bacteria</taxon>
        <taxon>Pseudomonadati</taxon>
        <taxon>Acidobacteriota</taxon>
        <taxon>Terriglobia</taxon>
        <taxon>Terriglobales</taxon>
        <taxon>Acidobacteriaceae</taxon>
        <taxon>Terriglobus</taxon>
    </lineage>
</organism>
<dbReference type="InterPro" id="IPR050855">
    <property type="entry name" value="NDM-1-like"/>
</dbReference>
<evidence type="ECO:0000259" key="1">
    <source>
        <dbReference type="SMART" id="SM00849"/>
    </source>
</evidence>
<protein>
    <submittedName>
        <fullName evidence="2">MBL fold metallo-hydrolase</fullName>
    </submittedName>
</protein>
<dbReference type="PANTHER" id="PTHR42951:SF17">
    <property type="entry name" value="METALLO-BETA-LACTAMASE DOMAIN-CONTAINING PROTEIN"/>
    <property type="match status" value="1"/>
</dbReference>
<dbReference type="Gene3D" id="3.60.15.10">
    <property type="entry name" value="Ribonuclease Z/Hydroxyacylglutathione hydrolase-like"/>
    <property type="match status" value="1"/>
</dbReference>
<dbReference type="PANTHER" id="PTHR42951">
    <property type="entry name" value="METALLO-BETA-LACTAMASE DOMAIN-CONTAINING"/>
    <property type="match status" value="1"/>
</dbReference>
<dbReference type="Proteomes" id="UP001634747">
    <property type="component" value="Unassembled WGS sequence"/>
</dbReference>
<dbReference type="SUPFAM" id="SSF56281">
    <property type="entry name" value="Metallo-hydrolase/oxidoreductase"/>
    <property type="match status" value="1"/>
</dbReference>
<proteinExistence type="predicted"/>
<comment type="caution">
    <text evidence="2">The sequence shown here is derived from an EMBL/GenBank/DDBJ whole genome shotgun (WGS) entry which is preliminary data.</text>
</comment>
<dbReference type="Pfam" id="PF00753">
    <property type="entry name" value="Lactamase_B"/>
    <property type="match status" value="1"/>
</dbReference>
<dbReference type="RefSeq" id="WP_263411960.1">
    <property type="nucleotide sequence ID" value="NZ_BAABBH010000001.1"/>
</dbReference>
<dbReference type="InterPro" id="IPR036866">
    <property type="entry name" value="RibonucZ/Hydroxyglut_hydro"/>
</dbReference>
<accession>A0ABW9KN12</accession>